<dbReference type="EMBL" id="CM020619">
    <property type="protein sequence ID" value="KAK1865262.1"/>
    <property type="molecule type" value="Genomic_DNA"/>
</dbReference>
<comment type="caution">
    <text evidence="1">The sequence shown here is derived from an EMBL/GenBank/DDBJ whole genome shotgun (WGS) entry which is preliminary data.</text>
</comment>
<gene>
    <name evidence="1" type="ORF">I4F81_007795</name>
</gene>
<protein>
    <submittedName>
        <fullName evidence="1">Uncharacterized protein</fullName>
    </submittedName>
</protein>
<evidence type="ECO:0000313" key="2">
    <source>
        <dbReference type="Proteomes" id="UP000798662"/>
    </source>
</evidence>
<reference evidence="1" key="1">
    <citation type="submission" date="2019-11" db="EMBL/GenBank/DDBJ databases">
        <title>Nori genome reveals adaptations in red seaweeds to the harsh intertidal environment.</title>
        <authorList>
            <person name="Wang D."/>
            <person name="Mao Y."/>
        </authorList>
    </citation>
    <scope>NUCLEOTIDE SEQUENCE</scope>
    <source>
        <tissue evidence="1">Gametophyte</tissue>
    </source>
</reference>
<name>A0ACC3C516_PYRYE</name>
<proteinExistence type="predicted"/>
<keyword evidence="2" id="KW-1185">Reference proteome</keyword>
<sequence length="286" mass="31223">MSAAPSAPGPAPSDGAPTAEAPSSAPVAGSDHSPPQPPPPAAYARTVEELAAAGIVEVPRASLRSVAAAAGKRGWRVRGIDFEVDARYSLLRVLGTGSYGVVVAAWDAVTGVVVAIKRVAHIFDDVVEARRILREIRLMRSMHHDALLGLIDVDVPALDAWDAWHNVYLVSLQMDRDLHRVLRSPVPLTDAHCRFFAWQLLAGVKYMHSANVLHRDLKPANLLVNEDCSLRICDFGTLPLWTCGRWAPSSRTCWAGAPYFLAETFATRYLPLSRCLARPPRTRLRT</sequence>
<dbReference type="Proteomes" id="UP000798662">
    <property type="component" value="Chromosome 2"/>
</dbReference>
<accession>A0ACC3C516</accession>
<evidence type="ECO:0000313" key="1">
    <source>
        <dbReference type="EMBL" id="KAK1865262.1"/>
    </source>
</evidence>
<organism evidence="1 2">
    <name type="scientific">Pyropia yezoensis</name>
    <name type="common">Susabi-nori</name>
    <name type="synonym">Porphyra yezoensis</name>
    <dbReference type="NCBI Taxonomy" id="2788"/>
    <lineage>
        <taxon>Eukaryota</taxon>
        <taxon>Rhodophyta</taxon>
        <taxon>Bangiophyceae</taxon>
        <taxon>Bangiales</taxon>
        <taxon>Bangiaceae</taxon>
        <taxon>Pyropia</taxon>
    </lineage>
</organism>